<name>A0A2M6K9A9_9BACT</name>
<dbReference type="AlphaFoldDB" id="A0A2M6K9A9"/>
<dbReference type="InterPro" id="IPR058441">
    <property type="entry name" value="DUF8128"/>
</dbReference>
<feature type="transmembrane region" description="Helical" evidence="2">
    <location>
        <begin position="20"/>
        <end position="42"/>
    </location>
</feature>
<dbReference type="Pfam" id="PF26449">
    <property type="entry name" value="DUF8128"/>
    <property type="match status" value="1"/>
</dbReference>
<evidence type="ECO:0000256" key="1">
    <source>
        <dbReference type="SAM" id="MobiDB-lite"/>
    </source>
</evidence>
<dbReference type="EMBL" id="PCWW01000038">
    <property type="protein sequence ID" value="PIR13418.1"/>
    <property type="molecule type" value="Genomic_DNA"/>
</dbReference>
<gene>
    <name evidence="4" type="ORF">COV49_02315</name>
</gene>
<protein>
    <recommendedName>
        <fullName evidence="3">DUF8128 domain-containing protein</fullName>
    </recommendedName>
</protein>
<keyword evidence="2" id="KW-1133">Transmembrane helix</keyword>
<keyword evidence="2" id="KW-0812">Transmembrane</keyword>
<evidence type="ECO:0000313" key="4">
    <source>
        <dbReference type="EMBL" id="PIR13418.1"/>
    </source>
</evidence>
<accession>A0A2M6K9A9</accession>
<organism evidence="4 5">
    <name type="scientific">Candidatus Falkowbacteria bacterium CG11_big_fil_rev_8_21_14_0_20_39_10</name>
    <dbReference type="NCBI Taxonomy" id="1974570"/>
    <lineage>
        <taxon>Bacteria</taxon>
        <taxon>Candidatus Falkowiibacteriota</taxon>
    </lineage>
</organism>
<keyword evidence="2" id="KW-0472">Membrane</keyword>
<feature type="domain" description="DUF8128" evidence="3">
    <location>
        <begin position="108"/>
        <end position="330"/>
    </location>
</feature>
<comment type="caution">
    <text evidence="4">The sequence shown here is derived from an EMBL/GenBank/DDBJ whole genome shotgun (WGS) entry which is preliminary data.</text>
</comment>
<reference evidence="4 5" key="1">
    <citation type="submission" date="2017-09" db="EMBL/GenBank/DDBJ databases">
        <title>Depth-based differentiation of microbial function through sediment-hosted aquifers and enrichment of novel symbionts in the deep terrestrial subsurface.</title>
        <authorList>
            <person name="Probst A.J."/>
            <person name="Ladd B."/>
            <person name="Jarett J.K."/>
            <person name="Geller-Mcgrath D.E."/>
            <person name="Sieber C.M."/>
            <person name="Emerson J.B."/>
            <person name="Anantharaman K."/>
            <person name="Thomas B.C."/>
            <person name="Malmstrom R."/>
            <person name="Stieglmeier M."/>
            <person name="Klingl A."/>
            <person name="Woyke T."/>
            <person name="Ryan C.M."/>
            <person name="Banfield J.F."/>
        </authorList>
    </citation>
    <scope>NUCLEOTIDE SEQUENCE [LARGE SCALE GENOMIC DNA]</scope>
    <source>
        <strain evidence="4">CG11_big_fil_rev_8_21_14_0_20_39_10</strain>
    </source>
</reference>
<sequence>MDIVINLSPIVDFITLPPHLMIWRFFVLFGWLPLALTFLWGAREMWLSYIRGQWAKENAKYVLLAIDIPRGNEQTPKAIENFFAYLGGAHSSFNLIEKWWEGGFQLSFSFEIVSIEGYTQFLIHTPVKHRDLVESGIYAQYPDAEITEVEDYTTGLPTKFPDEEYDIYGAEFIQKNHWVFPIKTYENFEHQMGAPETQYKDPMAALMDMCSSLRRGEQLWYQLIVIPIGFDWAEEGEKEISRLLGETIESEKNIFDKIGDLAIEWMGDFSEFVYKLWGDIEDKEKEEDEKFRMMNLKPKQKKQIEAITEKVSKLGFEFKIRMVYVAKKEVMNSPKVMGGFVGFMKHFFLHDLNNISPELKMTATRAFYLFRTSRVNRKKNKLIKNYINRDDWAGKTPGIFNIEELASIWHFPVEAVVKAPLIQKAPGRKAEPPMSLPIGEERVSEEILEPIFEEEIFKGEKNEGPKAGKPKLEAIRDKEVEKAREAKRIFKEEIMAEPASQTGLGSPRSLGEAGQAEKKASPPGNLPVA</sequence>
<proteinExistence type="predicted"/>
<dbReference type="Proteomes" id="UP000230869">
    <property type="component" value="Unassembled WGS sequence"/>
</dbReference>
<feature type="region of interest" description="Disordered" evidence="1">
    <location>
        <begin position="491"/>
        <end position="529"/>
    </location>
</feature>
<evidence type="ECO:0000313" key="5">
    <source>
        <dbReference type="Proteomes" id="UP000230869"/>
    </source>
</evidence>
<evidence type="ECO:0000256" key="2">
    <source>
        <dbReference type="SAM" id="Phobius"/>
    </source>
</evidence>
<evidence type="ECO:0000259" key="3">
    <source>
        <dbReference type="Pfam" id="PF26449"/>
    </source>
</evidence>